<reference evidence="2 3" key="2">
    <citation type="submission" date="2013-09" db="EMBL/GenBank/DDBJ databases">
        <title>Whole genome comparison of six Crocosphaera watsonii strains with differing phenotypes.</title>
        <authorList>
            <person name="Bench S.R."/>
            <person name="Heller P."/>
            <person name="Frank I."/>
            <person name="Arciniega M."/>
            <person name="Shilova I.N."/>
            <person name="Zehr J.P."/>
        </authorList>
    </citation>
    <scope>NUCLEOTIDE SEQUENCE [LARGE SCALE GENOMIC DNA]</scope>
    <source>
        <strain evidence="2 3">WH 0005</strain>
    </source>
</reference>
<keyword evidence="1" id="KW-0812">Transmembrane</keyword>
<dbReference type="RefSeq" id="WP_021833695.1">
    <property type="nucleotide sequence ID" value="NZ_CAQL01000931.1"/>
</dbReference>
<evidence type="ECO:0000313" key="3">
    <source>
        <dbReference type="Proteomes" id="UP000017981"/>
    </source>
</evidence>
<dbReference type="Proteomes" id="UP000017981">
    <property type="component" value="Unassembled WGS sequence"/>
</dbReference>
<keyword evidence="1" id="KW-1133">Transmembrane helix</keyword>
<protein>
    <submittedName>
        <fullName evidence="2">Phycobilisome linker polypeptide</fullName>
    </submittedName>
</protein>
<proteinExistence type="predicted"/>
<feature type="transmembrane region" description="Helical" evidence="1">
    <location>
        <begin position="67"/>
        <end position="91"/>
    </location>
</feature>
<dbReference type="AlphaFoldDB" id="T2IY75"/>
<keyword evidence="1" id="KW-0472">Membrane</keyword>
<evidence type="ECO:0000256" key="1">
    <source>
        <dbReference type="SAM" id="Phobius"/>
    </source>
</evidence>
<organism evidence="2 3">
    <name type="scientific">Crocosphaera watsonii WH 0005</name>
    <dbReference type="NCBI Taxonomy" id="423472"/>
    <lineage>
        <taxon>Bacteria</taxon>
        <taxon>Bacillati</taxon>
        <taxon>Cyanobacteriota</taxon>
        <taxon>Cyanophyceae</taxon>
        <taxon>Oscillatoriophycideae</taxon>
        <taxon>Chroococcales</taxon>
        <taxon>Aphanothecaceae</taxon>
        <taxon>Crocosphaera</taxon>
    </lineage>
</organism>
<accession>T2IY75</accession>
<reference evidence="2 3" key="1">
    <citation type="submission" date="2013-01" db="EMBL/GenBank/DDBJ databases">
        <authorList>
            <person name="Bench S."/>
        </authorList>
    </citation>
    <scope>NUCLEOTIDE SEQUENCE [LARGE SCALE GENOMIC DNA]</scope>
    <source>
        <strain evidence="2 3">WH 0005</strain>
    </source>
</reference>
<name>T2IY75_CROWT</name>
<evidence type="ECO:0000313" key="2">
    <source>
        <dbReference type="EMBL" id="CCQ57953.1"/>
    </source>
</evidence>
<comment type="caution">
    <text evidence="2">The sequence shown here is derived from an EMBL/GenBank/DDBJ whole genome shotgun (WGS) entry which is preliminary data.</text>
</comment>
<dbReference type="EMBL" id="CAQL01000931">
    <property type="protein sequence ID" value="CCQ57953.1"/>
    <property type="molecule type" value="Genomic_DNA"/>
</dbReference>
<gene>
    <name evidence="2" type="ORF">CWATWH0005_1982</name>
</gene>
<sequence length="92" mass="10665">MLNTEEYLDYFGDDTVPYQRRRILPQRPLGELPVSQMARYDDHHLNQLITSGQLKYFTRVIDRSSSVYRGVIFLVPIASIALLIATLILVIR</sequence>